<protein>
    <submittedName>
        <fullName evidence="1">Uncharacterized protein</fullName>
    </submittedName>
</protein>
<evidence type="ECO:0000313" key="1">
    <source>
        <dbReference type="EMBL" id="ORY27188.1"/>
    </source>
</evidence>
<keyword evidence="2" id="KW-1185">Reference proteome</keyword>
<gene>
    <name evidence="1" type="ORF">BCR39DRAFT_448156</name>
</gene>
<sequence>YKALKTEQGVFTTPPYSAAIKPLWRFADEAAAIKSSEAIWERFIEYRNQSDFIGMDISRKFIQMGRTRSLRYALRRSGRKYDPSSGKEMERTGEVYDVEKSKGARVFETVLERCWSDIIYSEAFEAFR</sequence>
<comment type="caution">
    <text evidence="1">The sequence shown here is derived from an EMBL/GenBank/DDBJ whole genome shotgun (WGS) entry which is preliminary data.</text>
</comment>
<proteinExistence type="predicted"/>
<dbReference type="InterPro" id="IPR025494">
    <property type="entry name" value="DUF4385"/>
</dbReference>
<feature type="non-terminal residue" evidence="1">
    <location>
        <position position="128"/>
    </location>
</feature>
<reference evidence="1 2" key="1">
    <citation type="submission" date="2016-07" db="EMBL/GenBank/DDBJ databases">
        <title>Pervasive Adenine N6-methylation of Active Genes in Fungi.</title>
        <authorList>
            <consortium name="DOE Joint Genome Institute"/>
            <person name="Mondo S.J."/>
            <person name="Dannebaum R.O."/>
            <person name="Kuo R.C."/>
            <person name="Labutti K."/>
            <person name="Haridas S."/>
            <person name="Kuo A."/>
            <person name="Salamov A."/>
            <person name="Ahrendt S.R."/>
            <person name="Lipzen A."/>
            <person name="Sullivan W."/>
            <person name="Andreopoulos W.B."/>
            <person name="Clum A."/>
            <person name="Lindquist E."/>
            <person name="Daum C."/>
            <person name="Ramamoorthy G.K."/>
            <person name="Gryganskyi A."/>
            <person name="Culley D."/>
            <person name="Magnuson J.K."/>
            <person name="James T.Y."/>
            <person name="O'Malley M.A."/>
            <person name="Stajich J.E."/>
            <person name="Spatafora J.W."/>
            <person name="Visel A."/>
            <person name="Grigoriev I.V."/>
        </authorList>
    </citation>
    <scope>NUCLEOTIDE SEQUENCE [LARGE SCALE GENOMIC DNA]</scope>
    <source>
        <strain evidence="1 2">68-887.2</strain>
    </source>
</reference>
<dbReference type="EMBL" id="MCFC01000040">
    <property type="protein sequence ID" value="ORY27188.1"/>
    <property type="molecule type" value="Genomic_DNA"/>
</dbReference>
<dbReference type="Pfam" id="PF14328">
    <property type="entry name" value="DUF4385"/>
    <property type="match status" value="1"/>
</dbReference>
<feature type="non-terminal residue" evidence="1">
    <location>
        <position position="1"/>
    </location>
</feature>
<dbReference type="OrthoDB" id="2589819at2759"/>
<name>A0A1Y2AX85_9TREE</name>
<dbReference type="InParanoid" id="A0A1Y2AX85"/>
<evidence type="ECO:0000313" key="2">
    <source>
        <dbReference type="Proteomes" id="UP000193986"/>
    </source>
</evidence>
<accession>A0A1Y2AX85</accession>
<dbReference type="Proteomes" id="UP000193986">
    <property type="component" value="Unassembled WGS sequence"/>
</dbReference>
<organism evidence="1 2">
    <name type="scientific">Naematelia encephala</name>
    <dbReference type="NCBI Taxonomy" id="71784"/>
    <lineage>
        <taxon>Eukaryota</taxon>
        <taxon>Fungi</taxon>
        <taxon>Dikarya</taxon>
        <taxon>Basidiomycota</taxon>
        <taxon>Agaricomycotina</taxon>
        <taxon>Tremellomycetes</taxon>
        <taxon>Tremellales</taxon>
        <taxon>Naemateliaceae</taxon>
        <taxon>Naematelia</taxon>
    </lineage>
</organism>
<dbReference type="AlphaFoldDB" id="A0A1Y2AX85"/>